<feature type="transmembrane region" description="Helical" evidence="1">
    <location>
        <begin position="12"/>
        <end position="30"/>
    </location>
</feature>
<name>A0ABW6JS32_STRCE</name>
<evidence type="ECO:0000313" key="3">
    <source>
        <dbReference type="Proteomes" id="UP001600650"/>
    </source>
</evidence>
<organism evidence="2 3">
    <name type="scientific">Streptomyces cellulosae</name>
    <dbReference type="NCBI Taxonomy" id="1968"/>
    <lineage>
        <taxon>Bacteria</taxon>
        <taxon>Bacillati</taxon>
        <taxon>Actinomycetota</taxon>
        <taxon>Actinomycetes</taxon>
        <taxon>Kitasatosporales</taxon>
        <taxon>Streptomycetaceae</taxon>
        <taxon>Streptomyces</taxon>
    </lineage>
</organism>
<gene>
    <name evidence="2" type="ORF">ACFU0X_35150</name>
</gene>
<keyword evidence="1" id="KW-0812">Transmembrane</keyword>
<sequence>MAAIDWGSVPTWFSAIGTTGSLIATLTIVLRDRRKDEREDAACLAVWWDKGGQGADELRIHNAAGRPVFDLVAYGWVTPAFDDQELRPRKFKKDLVVVVAAGAEVSMPVPMRGDVEWVTFRDAHQVVWRYDLESKVLTRERKRRLLRSGRDAGSWTRRQSARIVRAWRRRRSGGGEAEPEQAS</sequence>
<evidence type="ECO:0000313" key="2">
    <source>
        <dbReference type="EMBL" id="MFE7968212.1"/>
    </source>
</evidence>
<proteinExistence type="predicted"/>
<keyword evidence="1" id="KW-0472">Membrane</keyword>
<accession>A0ABW6JS32</accession>
<keyword evidence="1" id="KW-1133">Transmembrane helix</keyword>
<keyword evidence="3" id="KW-1185">Reference proteome</keyword>
<evidence type="ECO:0000256" key="1">
    <source>
        <dbReference type="SAM" id="Phobius"/>
    </source>
</evidence>
<protein>
    <submittedName>
        <fullName evidence="2">Uncharacterized protein</fullName>
    </submittedName>
</protein>
<dbReference type="EMBL" id="JBHVBU010000255">
    <property type="protein sequence ID" value="MFE7968212.1"/>
    <property type="molecule type" value="Genomic_DNA"/>
</dbReference>
<dbReference type="Proteomes" id="UP001600650">
    <property type="component" value="Unassembled WGS sequence"/>
</dbReference>
<comment type="caution">
    <text evidence="2">The sequence shown here is derived from an EMBL/GenBank/DDBJ whole genome shotgun (WGS) entry which is preliminary data.</text>
</comment>
<reference evidence="2 3" key="1">
    <citation type="submission" date="2024-09" db="EMBL/GenBank/DDBJ databases">
        <title>The Natural Products Discovery Center: Release of the First 8490 Sequenced Strains for Exploring Actinobacteria Biosynthetic Diversity.</title>
        <authorList>
            <person name="Kalkreuter E."/>
            <person name="Kautsar S.A."/>
            <person name="Yang D."/>
            <person name="Bader C.D."/>
            <person name="Teijaro C.N."/>
            <person name="Fluegel L."/>
            <person name="Davis C.M."/>
            <person name="Simpson J.R."/>
            <person name="Lauterbach L."/>
            <person name="Steele A.D."/>
            <person name="Gui C."/>
            <person name="Meng S."/>
            <person name="Li G."/>
            <person name="Viehrig K."/>
            <person name="Ye F."/>
            <person name="Su P."/>
            <person name="Kiefer A.F."/>
            <person name="Nichols A."/>
            <person name="Cepeda A.J."/>
            <person name="Yan W."/>
            <person name="Fan B."/>
            <person name="Jiang Y."/>
            <person name="Adhikari A."/>
            <person name="Zheng C.-J."/>
            <person name="Schuster L."/>
            <person name="Cowan T.M."/>
            <person name="Smanski M.J."/>
            <person name="Chevrette M.G."/>
            <person name="De Carvalho L.P.S."/>
            <person name="Shen B."/>
        </authorList>
    </citation>
    <scope>NUCLEOTIDE SEQUENCE [LARGE SCALE GENOMIC DNA]</scope>
    <source>
        <strain evidence="2 3">NPDC057399</strain>
    </source>
</reference>
<dbReference type="RefSeq" id="WP_381729025.1">
    <property type="nucleotide sequence ID" value="NZ_JBHVBU010000255.1"/>
</dbReference>